<dbReference type="InterPro" id="IPR036865">
    <property type="entry name" value="CRAL-TRIO_dom_sf"/>
</dbReference>
<dbReference type="AlphaFoldDB" id="A0A1Y1K8G3"/>
<dbReference type="GO" id="GO:1902936">
    <property type="term" value="F:phosphatidylinositol bisphosphate binding"/>
    <property type="evidence" value="ECO:0007669"/>
    <property type="project" value="TreeGrafter"/>
</dbReference>
<protein>
    <recommendedName>
        <fullName evidence="1">CRAL-TRIO domain-containing protein</fullName>
    </recommendedName>
</protein>
<dbReference type="Gene3D" id="1.10.8.20">
    <property type="entry name" value="N-terminal domain of phosphatidylinositol transfer protein sec14p"/>
    <property type="match status" value="1"/>
</dbReference>
<dbReference type="Gene3D" id="1.20.5.1200">
    <property type="entry name" value="Alpha-tocopherol transfer"/>
    <property type="match status" value="1"/>
</dbReference>
<dbReference type="PANTHER" id="PTHR10174:SF216">
    <property type="entry name" value="CRAL-TRIO DOMAIN-CONTAINING PROTEIN-RELATED"/>
    <property type="match status" value="1"/>
</dbReference>
<feature type="domain" description="CRAL-TRIO" evidence="1">
    <location>
        <begin position="89"/>
        <end position="257"/>
    </location>
</feature>
<dbReference type="InterPro" id="IPR036273">
    <property type="entry name" value="CRAL/TRIO_N_dom_sf"/>
</dbReference>
<evidence type="ECO:0000313" key="2">
    <source>
        <dbReference type="EMBL" id="JAV57729.1"/>
    </source>
</evidence>
<dbReference type="GO" id="GO:0016020">
    <property type="term" value="C:membrane"/>
    <property type="evidence" value="ECO:0007669"/>
    <property type="project" value="TreeGrafter"/>
</dbReference>
<organism evidence="2">
    <name type="scientific">Photinus pyralis</name>
    <name type="common">Common eastern firefly</name>
    <name type="synonym">Lampyris pyralis</name>
    <dbReference type="NCBI Taxonomy" id="7054"/>
    <lineage>
        <taxon>Eukaryota</taxon>
        <taxon>Metazoa</taxon>
        <taxon>Ecdysozoa</taxon>
        <taxon>Arthropoda</taxon>
        <taxon>Hexapoda</taxon>
        <taxon>Insecta</taxon>
        <taxon>Pterygota</taxon>
        <taxon>Neoptera</taxon>
        <taxon>Endopterygota</taxon>
        <taxon>Coleoptera</taxon>
        <taxon>Polyphaga</taxon>
        <taxon>Elateriformia</taxon>
        <taxon>Elateroidea</taxon>
        <taxon>Lampyridae</taxon>
        <taxon>Lampyrinae</taxon>
        <taxon>Photinus</taxon>
    </lineage>
</organism>
<dbReference type="PRINTS" id="PR00180">
    <property type="entry name" value="CRETINALDHBP"/>
</dbReference>
<dbReference type="PROSITE" id="PS50191">
    <property type="entry name" value="CRAL_TRIO"/>
    <property type="match status" value="1"/>
</dbReference>
<dbReference type="SUPFAM" id="SSF46938">
    <property type="entry name" value="CRAL/TRIO N-terminal domain"/>
    <property type="match status" value="1"/>
</dbReference>
<reference evidence="2" key="1">
    <citation type="journal article" date="2016" name="Sci. Rep.">
        <title>Molecular characterization of firefly nuptial gifts: a multi-omics approach sheds light on postcopulatory sexual selection.</title>
        <authorList>
            <person name="Al-Wathiqui N."/>
            <person name="Fallon T.R."/>
            <person name="South A."/>
            <person name="Weng J.K."/>
            <person name="Lewis S.M."/>
        </authorList>
    </citation>
    <scope>NUCLEOTIDE SEQUENCE</scope>
</reference>
<dbReference type="InterPro" id="IPR011074">
    <property type="entry name" value="CRAL/TRIO_N_dom"/>
</dbReference>
<dbReference type="EMBL" id="GEZM01089081">
    <property type="protein sequence ID" value="JAV57729.1"/>
    <property type="molecule type" value="Transcribed_RNA"/>
</dbReference>
<evidence type="ECO:0000259" key="1">
    <source>
        <dbReference type="PROSITE" id="PS50191"/>
    </source>
</evidence>
<name>A0A1Y1K8G3_PHOPY</name>
<accession>A0A1Y1K8G3</accession>
<dbReference type="PANTHER" id="PTHR10174">
    <property type="entry name" value="ALPHA-TOCOPHEROL TRANSFER PROTEIN-RELATED"/>
    <property type="match status" value="1"/>
</dbReference>
<dbReference type="SUPFAM" id="SSF52087">
    <property type="entry name" value="CRAL/TRIO domain"/>
    <property type="match status" value="1"/>
</dbReference>
<dbReference type="InterPro" id="IPR001251">
    <property type="entry name" value="CRAL-TRIO_dom"/>
</dbReference>
<sequence>MHREISPKLKEICRNDLNEVEERTETDILHIRHWLEKQTHLNFDIDNQFILAFLRCSKFSLERAKDKIDNYYTMRTLSPELYENRDPLLPEIQRLLHVGAVLPLPKVESDSNTRIIFLHLGENVDYDTMSFGNIMKLFYMVTDILLLEDDYAVIGGLKVIMQCKNSNPKYMLELTPTFIKKQALLIEKGLPFRLRAVYFMNLPALFQYLFELLKKILSSKISSRMEVFDDTKLQQLYKLTPQSALPKEWGGDNGSLGELTVTWKEKVQSYRDWFLQNEKLKSNEDLRQGPPKTYLHDFGIEGSFRQLNID</sequence>
<dbReference type="EMBL" id="GEZM01089080">
    <property type="protein sequence ID" value="JAV57730.1"/>
    <property type="molecule type" value="Transcribed_RNA"/>
</dbReference>
<dbReference type="Gene3D" id="3.40.525.10">
    <property type="entry name" value="CRAL-TRIO lipid binding domain"/>
    <property type="match status" value="1"/>
</dbReference>
<dbReference type="SMART" id="SM01100">
    <property type="entry name" value="CRAL_TRIO_N"/>
    <property type="match status" value="1"/>
</dbReference>
<dbReference type="CDD" id="cd00170">
    <property type="entry name" value="SEC14"/>
    <property type="match status" value="1"/>
</dbReference>
<dbReference type="Pfam" id="PF00650">
    <property type="entry name" value="CRAL_TRIO"/>
    <property type="match status" value="1"/>
</dbReference>
<proteinExistence type="predicted"/>